<dbReference type="Proteomes" id="UP000252770">
    <property type="component" value="Unassembled WGS sequence"/>
</dbReference>
<comment type="caution">
    <text evidence="7">The sequence shown here is derived from an EMBL/GenBank/DDBJ whole genome shotgun (WGS) entry which is preliminary data.</text>
</comment>
<dbReference type="Gene3D" id="1.10.287.1040">
    <property type="entry name" value="Exonuclease VII, small subunit"/>
    <property type="match status" value="1"/>
</dbReference>
<dbReference type="PANTHER" id="PTHR34137:SF1">
    <property type="entry name" value="EXODEOXYRIBONUCLEASE 7 SMALL SUBUNIT"/>
    <property type="match status" value="1"/>
</dbReference>
<dbReference type="AlphaFoldDB" id="A0A367YRP8"/>
<comment type="subunit">
    <text evidence="6">Heterooligomer composed of large and small subunits.</text>
</comment>
<dbReference type="InterPro" id="IPR037004">
    <property type="entry name" value="Exonuc_VII_ssu_sf"/>
</dbReference>
<comment type="function">
    <text evidence="6">Bidirectionally degrades single-stranded DNA into large acid-insoluble oligonucleotides, which are then degraded further into small acid-soluble oligonucleotides.</text>
</comment>
<sequence>MTDPTPAAPVAPQLGEEELARLDALSYEDAREQLGQVVRELESGGAGLAESLVLWQRGEKLAQVCQARLDGARALVESARQQGTESAG</sequence>
<name>A0A367YRP8_9ACTN</name>
<comment type="subcellular location">
    <subcellularLocation>
        <location evidence="6">Cytoplasm</location>
    </subcellularLocation>
</comment>
<evidence type="ECO:0000313" key="7">
    <source>
        <dbReference type="EMBL" id="RCK68566.1"/>
    </source>
</evidence>
<proteinExistence type="inferred from homology"/>
<comment type="similarity">
    <text evidence="1 6">Belongs to the XseB family.</text>
</comment>
<dbReference type="RefSeq" id="WP_114127537.1">
    <property type="nucleotide sequence ID" value="NZ_QOUI01000010.1"/>
</dbReference>
<dbReference type="GO" id="GO:0008855">
    <property type="term" value="F:exodeoxyribonuclease VII activity"/>
    <property type="evidence" value="ECO:0007669"/>
    <property type="project" value="UniProtKB-UniRule"/>
</dbReference>
<evidence type="ECO:0000313" key="8">
    <source>
        <dbReference type="Proteomes" id="UP000252770"/>
    </source>
</evidence>
<keyword evidence="4 6" id="KW-0378">Hydrolase</keyword>
<evidence type="ECO:0000256" key="1">
    <source>
        <dbReference type="ARBA" id="ARBA00009998"/>
    </source>
</evidence>
<dbReference type="PANTHER" id="PTHR34137">
    <property type="entry name" value="EXODEOXYRIBONUCLEASE 7 SMALL SUBUNIT"/>
    <property type="match status" value="1"/>
</dbReference>
<accession>A0A367YRP8</accession>
<organism evidence="7 8">
    <name type="scientific">Desertihabitans brevis</name>
    <dbReference type="NCBI Taxonomy" id="2268447"/>
    <lineage>
        <taxon>Bacteria</taxon>
        <taxon>Bacillati</taxon>
        <taxon>Actinomycetota</taxon>
        <taxon>Actinomycetes</taxon>
        <taxon>Propionibacteriales</taxon>
        <taxon>Propionibacteriaceae</taxon>
        <taxon>Desertihabitans</taxon>
    </lineage>
</organism>
<dbReference type="NCBIfam" id="NF002139">
    <property type="entry name" value="PRK00977.1-3"/>
    <property type="match status" value="1"/>
</dbReference>
<comment type="catalytic activity">
    <reaction evidence="6">
        <text>Exonucleolytic cleavage in either 5'- to 3'- or 3'- to 5'-direction to yield nucleoside 5'-phosphates.</text>
        <dbReference type="EC" id="3.1.11.6"/>
    </reaction>
</comment>
<dbReference type="GO" id="GO:0005829">
    <property type="term" value="C:cytosol"/>
    <property type="evidence" value="ECO:0007669"/>
    <property type="project" value="TreeGrafter"/>
</dbReference>
<keyword evidence="3 6" id="KW-0540">Nuclease</keyword>
<evidence type="ECO:0000256" key="4">
    <source>
        <dbReference type="ARBA" id="ARBA00022801"/>
    </source>
</evidence>
<protein>
    <recommendedName>
        <fullName evidence="6">Exodeoxyribonuclease 7 small subunit</fullName>
        <ecNumber evidence="6">3.1.11.6</ecNumber>
    </recommendedName>
    <alternativeName>
        <fullName evidence="6">Exodeoxyribonuclease VII small subunit</fullName>
        <shortName evidence="6">Exonuclease VII small subunit</shortName>
    </alternativeName>
</protein>
<reference evidence="7 8" key="1">
    <citation type="submission" date="2018-07" db="EMBL/GenBank/DDBJ databases">
        <title>Desertimonas flava gen. nov. sp. nov.</title>
        <authorList>
            <person name="Liu S."/>
        </authorList>
    </citation>
    <scope>NUCLEOTIDE SEQUENCE [LARGE SCALE GENOMIC DNA]</scope>
    <source>
        <strain evidence="7 8">16Sb5-5</strain>
    </source>
</reference>
<dbReference type="Pfam" id="PF02609">
    <property type="entry name" value="Exonuc_VII_S"/>
    <property type="match status" value="1"/>
</dbReference>
<keyword evidence="2 6" id="KW-0963">Cytoplasm</keyword>
<evidence type="ECO:0000256" key="5">
    <source>
        <dbReference type="ARBA" id="ARBA00022839"/>
    </source>
</evidence>
<evidence type="ECO:0000256" key="3">
    <source>
        <dbReference type="ARBA" id="ARBA00022722"/>
    </source>
</evidence>
<keyword evidence="8" id="KW-1185">Reference proteome</keyword>
<dbReference type="SUPFAM" id="SSF116842">
    <property type="entry name" value="XseB-like"/>
    <property type="match status" value="1"/>
</dbReference>
<keyword evidence="5 6" id="KW-0269">Exonuclease</keyword>
<dbReference type="NCBIfam" id="TIGR01280">
    <property type="entry name" value="xseB"/>
    <property type="match status" value="1"/>
</dbReference>
<dbReference type="EMBL" id="QOUI01000010">
    <property type="protein sequence ID" value="RCK68566.1"/>
    <property type="molecule type" value="Genomic_DNA"/>
</dbReference>
<dbReference type="GO" id="GO:0006308">
    <property type="term" value="P:DNA catabolic process"/>
    <property type="evidence" value="ECO:0007669"/>
    <property type="project" value="UniProtKB-UniRule"/>
</dbReference>
<dbReference type="InterPro" id="IPR003761">
    <property type="entry name" value="Exonuc_VII_S"/>
</dbReference>
<dbReference type="HAMAP" id="MF_00337">
    <property type="entry name" value="Exonuc_7_S"/>
    <property type="match status" value="1"/>
</dbReference>
<evidence type="ECO:0000256" key="6">
    <source>
        <dbReference type="HAMAP-Rule" id="MF_00337"/>
    </source>
</evidence>
<evidence type="ECO:0000256" key="2">
    <source>
        <dbReference type="ARBA" id="ARBA00022490"/>
    </source>
</evidence>
<dbReference type="EC" id="3.1.11.6" evidence="6"/>
<dbReference type="GO" id="GO:0009318">
    <property type="term" value="C:exodeoxyribonuclease VII complex"/>
    <property type="evidence" value="ECO:0007669"/>
    <property type="project" value="UniProtKB-UniRule"/>
</dbReference>
<gene>
    <name evidence="6" type="primary">xseB</name>
    <name evidence="7" type="ORF">DT076_15135</name>
</gene>